<evidence type="ECO:0000313" key="3">
    <source>
        <dbReference type="Proteomes" id="UP000007015"/>
    </source>
</evidence>
<feature type="region of interest" description="Disordered" evidence="1">
    <location>
        <begin position="1"/>
        <end position="89"/>
    </location>
</feature>
<dbReference type="HOGENOM" id="CLU_1449901_0_0_1"/>
<sequence length="187" mass="19617">MKKKQEIESTADDPKTGKAETRQGHGSGEAATLGGRSGKAFIRDGDEMEAWSRGGGGVDRRRQKQRRSGQAGGGGGRGGMRGSAEAARVRVRVVKETTGGGERRRRPLYMRCGHVAAAPVRLRRDVPTVIQACAVPAQRAAAGAQARPDCRAGPAQARTLTGRAMLGPGQTPVPWAGPSGCRPYGHL</sequence>
<name>B8B0B7_ORYSI</name>
<dbReference type="EMBL" id="CM000131">
    <property type="protein sequence ID" value="EEC80350.1"/>
    <property type="molecule type" value="Genomic_DNA"/>
</dbReference>
<gene>
    <name evidence="2" type="ORF">OsI_22434</name>
</gene>
<proteinExistence type="predicted"/>
<feature type="compositionally biased region" description="Gly residues" evidence="1">
    <location>
        <begin position="70"/>
        <end position="81"/>
    </location>
</feature>
<dbReference type="Gramene" id="BGIOSGA021505-TA">
    <property type="protein sequence ID" value="BGIOSGA021505-PA"/>
    <property type="gene ID" value="BGIOSGA021505"/>
</dbReference>
<protein>
    <submittedName>
        <fullName evidence="2">Uncharacterized protein</fullName>
    </submittedName>
</protein>
<accession>B8B0B7</accession>
<dbReference type="Proteomes" id="UP000007015">
    <property type="component" value="Chromosome 6"/>
</dbReference>
<dbReference type="AlphaFoldDB" id="B8B0B7"/>
<reference evidence="2 3" key="1">
    <citation type="journal article" date="2005" name="PLoS Biol.">
        <title>The genomes of Oryza sativa: a history of duplications.</title>
        <authorList>
            <person name="Yu J."/>
            <person name="Wang J."/>
            <person name="Lin W."/>
            <person name="Li S."/>
            <person name="Li H."/>
            <person name="Zhou J."/>
            <person name="Ni P."/>
            <person name="Dong W."/>
            <person name="Hu S."/>
            <person name="Zeng C."/>
            <person name="Zhang J."/>
            <person name="Zhang Y."/>
            <person name="Li R."/>
            <person name="Xu Z."/>
            <person name="Li S."/>
            <person name="Li X."/>
            <person name="Zheng H."/>
            <person name="Cong L."/>
            <person name="Lin L."/>
            <person name="Yin J."/>
            <person name="Geng J."/>
            <person name="Li G."/>
            <person name="Shi J."/>
            <person name="Liu J."/>
            <person name="Lv H."/>
            <person name="Li J."/>
            <person name="Wang J."/>
            <person name="Deng Y."/>
            <person name="Ran L."/>
            <person name="Shi X."/>
            <person name="Wang X."/>
            <person name="Wu Q."/>
            <person name="Li C."/>
            <person name="Ren X."/>
            <person name="Wang J."/>
            <person name="Wang X."/>
            <person name="Li D."/>
            <person name="Liu D."/>
            <person name="Zhang X."/>
            <person name="Ji Z."/>
            <person name="Zhao W."/>
            <person name="Sun Y."/>
            <person name="Zhang Z."/>
            <person name="Bao J."/>
            <person name="Han Y."/>
            <person name="Dong L."/>
            <person name="Ji J."/>
            <person name="Chen P."/>
            <person name="Wu S."/>
            <person name="Liu J."/>
            <person name="Xiao Y."/>
            <person name="Bu D."/>
            <person name="Tan J."/>
            <person name="Yang L."/>
            <person name="Ye C."/>
            <person name="Zhang J."/>
            <person name="Xu J."/>
            <person name="Zhou Y."/>
            <person name="Yu Y."/>
            <person name="Zhang B."/>
            <person name="Zhuang S."/>
            <person name="Wei H."/>
            <person name="Liu B."/>
            <person name="Lei M."/>
            <person name="Yu H."/>
            <person name="Li Y."/>
            <person name="Xu H."/>
            <person name="Wei S."/>
            <person name="He X."/>
            <person name="Fang L."/>
            <person name="Zhang Z."/>
            <person name="Zhang Y."/>
            <person name="Huang X."/>
            <person name="Su Z."/>
            <person name="Tong W."/>
            <person name="Li J."/>
            <person name="Tong Z."/>
            <person name="Li S."/>
            <person name="Ye J."/>
            <person name="Wang L."/>
            <person name="Fang L."/>
            <person name="Lei T."/>
            <person name="Chen C."/>
            <person name="Chen H."/>
            <person name="Xu Z."/>
            <person name="Li H."/>
            <person name="Huang H."/>
            <person name="Zhang F."/>
            <person name="Xu H."/>
            <person name="Li N."/>
            <person name="Zhao C."/>
            <person name="Li S."/>
            <person name="Dong L."/>
            <person name="Huang Y."/>
            <person name="Li L."/>
            <person name="Xi Y."/>
            <person name="Qi Q."/>
            <person name="Li W."/>
            <person name="Zhang B."/>
            <person name="Hu W."/>
            <person name="Zhang Y."/>
            <person name="Tian X."/>
            <person name="Jiao Y."/>
            <person name="Liang X."/>
            <person name="Jin J."/>
            <person name="Gao L."/>
            <person name="Zheng W."/>
            <person name="Hao B."/>
            <person name="Liu S."/>
            <person name="Wang W."/>
            <person name="Yuan L."/>
            <person name="Cao M."/>
            <person name="McDermott J."/>
            <person name="Samudrala R."/>
            <person name="Wang J."/>
            <person name="Wong G.K."/>
            <person name="Yang H."/>
        </authorList>
    </citation>
    <scope>NUCLEOTIDE SEQUENCE [LARGE SCALE GENOMIC DNA]</scope>
    <source>
        <strain evidence="3">cv. 93-11</strain>
    </source>
</reference>
<evidence type="ECO:0000256" key="1">
    <source>
        <dbReference type="SAM" id="MobiDB-lite"/>
    </source>
</evidence>
<keyword evidence="3" id="KW-1185">Reference proteome</keyword>
<evidence type="ECO:0000313" key="2">
    <source>
        <dbReference type="EMBL" id="EEC80350.1"/>
    </source>
</evidence>
<organism evidence="2 3">
    <name type="scientific">Oryza sativa subsp. indica</name>
    <name type="common">Rice</name>
    <dbReference type="NCBI Taxonomy" id="39946"/>
    <lineage>
        <taxon>Eukaryota</taxon>
        <taxon>Viridiplantae</taxon>
        <taxon>Streptophyta</taxon>
        <taxon>Embryophyta</taxon>
        <taxon>Tracheophyta</taxon>
        <taxon>Spermatophyta</taxon>
        <taxon>Magnoliopsida</taxon>
        <taxon>Liliopsida</taxon>
        <taxon>Poales</taxon>
        <taxon>Poaceae</taxon>
        <taxon>BOP clade</taxon>
        <taxon>Oryzoideae</taxon>
        <taxon>Oryzeae</taxon>
        <taxon>Oryzinae</taxon>
        <taxon>Oryza</taxon>
        <taxon>Oryza sativa</taxon>
    </lineage>
</organism>
<feature type="compositionally biased region" description="Basic and acidic residues" evidence="1">
    <location>
        <begin position="1"/>
        <end position="23"/>
    </location>
</feature>
<feature type="region of interest" description="Disordered" evidence="1">
    <location>
        <begin position="164"/>
        <end position="187"/>
    </location>
</feature>